<feature type="domain" description="Pilus formation protein N-terminal" evidence="3">
    <location>
        <begin position="24"/>
        <end position="89"/>
    </location>
</feature>
<dbReference type="InterPro" id="IPR050810">
    <property type="entry name" value="Bact_Secretion_Sys_Channel"/>
</dbReference>
<evidence type="ECO:0000259" key="3">
    <source>
        <dbReference type="Pfam" id="PF13629"/>
    </source>
</evidence>
<evidence type="ECO:0000313" key="5">
    <source>
        <dbReference type="Proteomes" id="UP001382455"/>
    </source>
</evidence>
<dbReference type="RefSeq" id="WP_336434967.1">
    <property type="nucleotide sequence ID" value="NZ_JBAWKS010000001.1"/>
</dbReference>
<protein>
    <submittedName>
        <fullName evidence="4">Pilus assembly protein N-terminal domain-containing protein</fullName>
    </submittedName>
</protein>
<evidence type="ECO:0000256" key="1">
    <source>
        <dbReference type="RuleBase" id="RU004003"/>
    </source>
</evidence>
<feature type="domain" description="Type II/III secretion system secretin-like" evidence="2">
    <location>
        <begin position="245"/>
        <end position="400"/>
    </location>
</feature>
<comment type="similarity">
    <text evidence="1">Belongs to the bacterial secretin family.</text>
</comment>
<dbReference type="Proteomes" id="UP001382455">
    <property type="component" value="Unassembled WGS sequence"/>
</dbReference>
<keyword evidence="5" id="KW-1185">Reference proteome</keyword>
<dbReference type="PANTHER" id="PTHR30332">
    <property type="entry name" value="PROBABLE GENERAL SECRETION PATHWAY PROTEIN D"/>
    <property type="match status" value="1"/>
</dbReference>
<dbReference type="EMBL" id="JBAWKS010000001">
    <property type="protein sequence ID" value="MEI4549415.1"/>
    <property type="molecule type" value="Genomic_DNA"/>
</dbReference>
<reference evidence="4 5" key="1">
    <citation type="submission" date="2023-12" db="EMBL/GenBank/DDBJ databases">
        <title>Friends and Foes: Symbiotic and Algicidal bacterial influence on Karenia brevis blooms.</title>
        <authorList>
            <person name="Fei C."/>
            <person name="Mohamed A.R."/>
            <person name="Booker A."/>
            <person name="Arshad M."/>
            <person name="Klass S."/>
            <person name="Ahn S."/>
            <person name="Gilbert P.M."/>
            <person name="Heil C.A."/>
            <person name="Martinez J.M."/>
            <person name="Amin S.A."/>
        </authorList>
    </citation>
    <scope>NUCLEOTIDE SEQUENCE [LARGE SCALE GENOMIC DNA]</scope>
    <source>
        <strain evidence="4 5">CE15</strain>
    </source>
</reference>
<dbReference type="InterPro" id="IPR032789">
    <property type="entry name" value="T2SS-T3SS_pil_N"/>
</dbReference>
<dbReference type="PRINTS" id="PR00811">
    <property type="entry name" value="BCTERIALGSPD"/>
</dbReference>
<evidence type="ECO:0000259" key="2">
    <source>
        <dbReference type="Pfam" id="PF00263"/>
    </source>
</evidence>
<comment type="caution">
    <text evidence="4">The sequence shown here is derived from an EMBL/GenBank/DDBJ whole genome shotgun (WGS) entry which is preliminary data.</text>
</comment>
<name>A0ABU8ERJ9_9GAMM</name>
<accession>A0ABU8ERJ9</accession>
<dbReference type="PANTHER" id="PTHR30332:SF17">
    <property type="entry name" value="TYPE IV PILIATION SYSTEM PROTEIN DR_0774-RELATED"/>
    <property type="match status" value="1"/>
</dbReference>
<proteinExistence type="inferred from homology"/>
<dbReference type="Pfam" id="PF13629">
    <property type="entry name" value="T2SS-T3SS_pil_N"/>
    <property type="match status" value="1"/>
</dbReference>
<dbReference type="InterPro" id="IPR004846">
    <property type="entry name" value="T2SS/T3SS_dom"/>
</dbReference>
<gene>
    <name evidence="4" type="ORF">WAE96_06830</name>
</gene>
<sequence length="431" mass="46957">MRRYFIKLSMFFVLFPTLCFANIKLELHVGSIEVLPVSKVTRVVVGQGGVISTKVLDDNRLLLIAEGAGQTEIQIWNATNQTQKIYVNVDPTNMNELEQQVQSLVRDLPGVKARKLGSLVVLEGEVTADVIAKAESLSEMIPNLTSMLSLAPTTVDLKHMIRMDVQIVEMRNNTLKNIGIKWGSAMAGPAYGGIKNFVTNDIFSVYTENPMGDQIVDAVGNMAIGNSGYAAFGIATGLTSQIQLLDEQGDSRTLAEPTLSTRSGEKARFLAGGEVPIPIVDSNGGLNVEYKEYGIKLEIEPTSDAKGNIVSFVRAEVSSIDPSVTVGDYPGFQTRETESVVNVKNGETLVISGLVSSDMSKSVNKVPLLGDIPILGELFKSRDFIDKKSELIILVTPKIVPIDDESHQNRLQRAKELIGEANKLEMFNILD</sequence>
<organism evidence="4 5">
    <name type="scientific">Pseudoalteromonas spongiae</name>
    <dbReference type="NCBI Taxonomy" id="298657"/>
    <lineage>
        <taxon>Bacteria</taxon>
        <taxon>Pseudomonadati</taxon>
        <taxon>Pseudomonadota</taxon>
        <taxon>Gammaproteobacteria</taxon>
        <taxon>Alteromonadales</taxon>
        <taxon>Pseudoalteromonadaceae</taxon>
        <taxon>Pseudoalteromonas</taxon>
    </lineage>
</organism>
<dbReference type="InterPro" id="IPR001775">
    <property type="entry name" value="GspD/PilQ"/>
</dbReference>
<evidence type="ECO:0000313" key="4">
    <source>
        <dbReference type="EMBL" id="MEI4549415.1"/>
    </source>
</evidence>
<dbReference type="Pfam" id="PF00263">
    <property type="entry name" value="Secretin"/>
    <property type="match status" value="1"/>
</dbReference>